<reference evidence="3 4" key="1">
    <citation type="submission" date="2016-02" db="EMBL/GenBank/DDBJ databases">
        <title>Draft genome sequence of Polaribacter atrinae KACC17473.</title>
        <authorList>
            <person name="Shin S.-K."/>
            <person name="Yi H."/>
        </authorList>
    </citation>
    <scope>NUCLEOTIDE SEQUENCE [LARGE SCALE GENOMIC DNA]</scope>
    <source>
        <strain evidence="3 4">KACC 17473</strain>
    </source>
</reference>
<dbReference type="InterPro" id="IPR058581">
    <property type="entry name" value="TM_HPP"/>
</dbReference>
<evidence type="ECO:0000259" key="2">
    <source>
        <dbReference type="Pfam" id="PF04982"/>
    </source>
</evidence>
<gene>
    <name evidence="3" type="ORF">LPB303_10665</name>
</gene>
<feature type="transmembrane region" description="Helical" evidence="1">
    <location>
        <begin position="29"/>
        <end position="50"/>
    </location>
</feature>
<feature type="transmembrane region" description="Helical" evidence="1">
    <location>
        <begin position="85"/>
        <end position="107"/>
    </location>
</feature>
<feature type="domain" description="HPP transmembrane region" evidence="2">
    <location>
        <begin position="23"/>
        <end position="180"/>
    </location>
</feature>
<dbReference type="RefSeq" id="WP_068450022.1">
    <property type="nucleotide sequence ID" value="NZ_CANKUV010000013.1"/>
</dbReference>
<proteinExistence type="predicted"/>
<dbReference type="OrthoDB" id="9811720at2"/>
<dbReference type="Pfam" id="PF04982">
    <property type="entry name" value="TM_HPP"/>
    <property type="match status" value="1"/>
</dbReference>
<protein>
    <submittedName>
        <fullName evidence="3">HPP family protein</fullName>
    </submittedName>
</protein>
<name>A0A176TAA1_9FLAO</name>
<evidence type="ECO:0000313" key="3">
    <source>
        <dbReference type="EMBL" id="OAD44782.1"/>
    </source>
</evidence>
<dbReference type="STRING" id="1333662.LPB303_10665"/>
<organism evidence="3 4">
    <name type="scientific">Polaribacter atrinae</name>
    <dbReference type="NCBI Taxonomy" id="1333662"/>
    <lineage>
        <taxon>Bacteria</taxon>
        <taxon>Pseudomonadati</taxon>
        <taxon>Bacteroidota</taxon>
        <taxon>Flavobacteriia</taxon>
        <taxon>Flavobacteriales</taxon>
        <taxon>Flavobacteriaceae</taxon>
    </lineage>
</organism>
<dbReference type="PANTHER" id="PTHR33741:SF5">
    <property type="entry name" value="TRANSMEMBRANE PROTEIN DDB_G0269096-RELATED"/>
    <property type="match status" value="1"/>
</dbReference>
<dbReference type="EMBL" id="LVWE01000038">
    <property type="protein sequence ID" value="OAD44782.1"/>
    <property type="molecule type" value="Genomic_DNA"/>
</dbReference>
<evidence type="ECO:0000313" key="4">
    <source>
        <dbReference type="Proteomes" id="UP000076923"/>
    </source>
</evidence>
<feature type="transmembrane region" description="Helical" evidence="1">
    <location>
        <begin position="149"/>
        <end position="170"/>
    </location>
</feature>
<keyword evidence="1" id="KW-0812">Transmembrane</keyword>
<dbReference type="PANTHER" id="PTHR33741">
    <property type="entry name" value="TRANSMEMBRANE PROTEIN DDB_G0269096-RELATED"/>
    <property type="match status" value="1"/>
</dbReference>
<dbReference type="Proteomes" id="UP000076923">
    <property type="component" value="Unassembled WGS sequence"/>
</dbReference>
<comment type="caution">
    <text evidence="3">The sequence shown here is derived from an EMBL/GenBank/DDBJ whole genome shotgun (WGS) entry which is preliminary data.</text>
</comment>
<keyword evidence="1" id="KW-1133">Transmembrane helix</keyword>
<accession>A0A176TAA1</accession>
<evidence type="ECO:0000256" key="1">
    <source>
        <dbReference type="SAM" id="Phobius"/>
    </source>
</evidence>
<keyword evidence="1" id="KW-0472">Membrane</keyword>
<feature type="transmembrane region" description="Helical" evidence="1">
    <location>
        <begin position="56"/>
        <end position="73"/>
    </location>
</feature>
<keyword evidence="4" id="KW-1185">Reference proteome</keyword>
<dbReference type="AlphaFoldDB" id="A0A176TAA1"/>
<sequence>MVQKKLKRTFRVTKYIIYKETLIDYKEKFWSFLGAFVGIGIIAFIQSSSLPRVENIFLIGSFGASSVLIYGAIQSPLAQPRNFIGGHILSAIVGVTVFKICPDIIWISAPLAVSVSIIAMQYTKTLHPPGGATALIPIIGSEKITSLGYYYVLSPVLTGAIILFVTALIFNNMTKNRSYPTNRTSTRIFKTKKRLAKILPKFGRK</sequence>
<dbReference type="InterPro" id="IPR007065">
    <property type="entry name" value="HPP"/>
</dbReference>